<dbReference type="RefSeq" id="WP_129349533.1">
    <property type="nucleotide sequence ID" value="NZ_CP012670.1"/>
</dbReference>
<evidence type="ECO:0000313" key="3">
    <source>
        <dbReference type="Proteomes" id="UP000295781"/>
    </source>
</evidence>
<feature type="domain" description="ODP" evidence="1">
    <location>
        <begin position="32"/>
        <end position="218"/>
    </location>
</feature>
<dbReference type="SUPFAM" id="SSF56281">
    <property type="entry name" value="Metallo-hydrolase/oxidoreductase"/>
    <property type="match status" value="1"/>
</dbReference>
<accession>A0A4P2Q3Q3</accession>
<dbReference type="InterPro" id="IPR045761">
    <property type="entry name" value="ODP_dom"/>
</dbReference>
<dbReference type="EMBL" id="CP012670">
    <property type="protein sequence ID" value="AUX23970.1"/>
    <property type="molecule type" value="Genomic_DNA"/>
</dbReference>
<evidence type="ECO:0000313" key="2">
    <source>
        <dbReference type="EMBL" id="AUX23970.1"/>
    </source>
</evidence>
<dbReference type="GO" id="GO:0016787">
    <property type="term" value="F:hydrolase activity"/>
    <property type="evidence" value="ECO:0007669"/>
    <property type="project" value="UniProtKB-KW"/>
</dbReference>
<organism evidence="2 3">
    <name type="scientific">Sorangium cellulosum</name>
    <name type="common">Polyangium cellulosum</name>
    <dbReference type="NCBI Taxonomy" id="56"/>
    <lineage>
        <taxon>Bacteria</taxon>
        <taxon>Pseudomonadati</taxon>
        <taxon>Myxococcota</taxon>
        <taxon>Polyangia</taxon>
        <taxon>Polyangiales</taxon>
        <taxon>Polyangiaceae</taxon>
        <taxon>Sorangium</taxon>
    </lineage>
</organism>
<dbReference type="Pfam" id="PF19583">
    <property type="entry name" value="ODP"/>
    <property type="match status" value="1"/>
</dbReference>
<name>A0A4P2Q3Q3_SORCE</name>
<gene>
    <name evidence="2" type="ORF">SOCEGT47_045010</name>
</gene>
<dbReference type="Proteomes" id="UP000295781">
    <property type="component" value="Chromosome"/>
</dbReference>
<keyword evidence="2" id="KW-0378">Hydrolase</keyword>
<protein>
    <submittedName>
        <fullName evidence="2">MBL fold metallo-hydrolase</fullName>
    </submittedName>
</protein>
<dbReference type="Gene3D" id="3.60.15.10">
    <property type="entry name" value="Ribonuclease Z/Hydroxyacylglutathione hydrolase-like"/>
    <property type="match status" value="1"/>
</dbReference>
<sequence>MTDPLTETRVTEVAHGIYQLHTPMGTGETAFSFNQYLLLDDAPLLFHTGPRRLFPAVRAAIARVMPVERLRYVAFSHCEADECGAMNALLDAAPQAVPVCGRVAAMVDADLFDRAPRALQDGEVLALGERRVRWLDAPHLPHGWECGYLFEESTGTLLCGDLFTQPGGGRPALTRDDILAPSEAMRRSMDYYAHGRDAPRLLEKLAATSPRVLACMHGQAYEGNGAALLRELSRALAGER</sequence>
<dbReference type="OrthoDB" id="9800607at2"/>
<dbReference type="AlphaFoldDB" id="A0A4P2Q3Q3"/>
<reference evidence="2 3" key="1">
    <citation type="submission" date="2015-09" db="EMBL/GenBank/DDBJ databases">
        <title>Sorangium comparison.</title>
        <authorList>
            <person name="Zaburannyi N."/>
            <person name="Bunk B."/>
            <person name="Overmann J."/>
            <person name="Mueller R."/>
        </authorList>
    </citation>
    <scope>NUCLEOTIDE SEQUENCE [LARGE SCALE GENOMIC DNA]</scope>
    <source>
        <strain evidence="2 3">So ceGT47</strain>
    </source>
</reference>
<evidence type="ECO:0000259" key="1">
    <source>
        <dbReference type="Pfam" id="PF19583"/>
    </source>
</evidence>
<proteinExistence type="predicted"/>
<dbReference type="InterPro" id="IPR036866">
    <property type="entry name" value="RibonucZ/Hydroxyglut_hydro"/>
</dbReference>